<dbReference type="PROSITE" id="PS51456">
    <property type="entry name" value="MYOSIN_MOTOR"/>
    <property type="match status" value="1"/>
</dbReference>
<dbReference type="PRINTS" id="PR00193">
    <property type="entry name" value="MYOSINHEAVY"/>
</dbReference>
<reference evidence="8" key="1">
    <citation type="submission" date="2013-10" db="EMBL/GenBank/DDBJ databases">
        <title>Genomic analysis of the causative agents of coccidiosis in chickens.</title>
        <authorList>
            <person name="Reid A.J."/>
            <person name="Blake D."/>
            <person name="Billington K."/>
            <person name="Browne H."/>
            <person name="Dunn M."/>
            <person name="Hung S."/>
            <person name="Kawahara F."/>
            <person name="Miranda-Saavedra D."/>
            <person name="Mourier T."/>
            <person name="Nagra H."/>
            <person name="Otto T.D."/>
            <person name="Rawlings N."/>
            <person name="Sanchez A."/>
            <person name="Sanders M."/>
            <person name="Subramaniam C."/>
            <person name="Tay Y."/>
            <person name="Dear P."/>
            <person name="Doerig C."/>
            <person name="Gruber A."/>
            <person name="Parkinson J."/>
            <person name="Shirley M."/>
            <person name="Wan K.L."/>
            <person name="Berriman M."/>
            <person name="Tomley F."/>
            <person name="Pain A."/>
        </authorList>
    </citation>
    <scope>NUCLEOTIDE SEQUENCE [LARGE SCALE GENOMIC DNA]</scope>
    <source>
        <strain evidence="8">Weybridge</strain>
    </source>
</reference>
<dbReference type="GO" id="GO:0007015">
    <property type="term" value="P:actin filament organization"/>
    <property type="evidence" value="ECO:0007669"/>
    <property type="project" value="TreeGrafter"/>
</dbReference>
<dbReference type="SMART" id="SM00242">
    <property type="entry name" value="MYSc"/>
    <property type="match status" value="1"/>
</dbReference>
<dbReference type="Gene3D" id="1.10.10.820">
    <property type="match status" value="1"/>
</dbReference>
<proteinExistence type="inferred from homology"/>
<dbReference type="PANTHER" id="PTHR13140:SF706">
    <property type="entry name" value="DILUTE CLASS UNCONVENTIONAL MYOSIN, ISOFORM C"/>
    <property type="match status" value="1"/>
</dbReference>
<organism evidence="8 9">
    <name type="scientific">Eimeria maxima</name>
    <name type="common">Coccidian parasite</name>
    <dbReference type="NCBI Taxonomy" id="5804"/>
    <lineage>
        <taxon>Eukaryota</taxon>
        <taxon>Sar</taxon>
        <taxon>Alveolata</taxon>
        <taxon>Apicomplexa</taxon>
        <taxon>Conoidasida</taxon>
        <taxon>Coccidia</taxon>
        <taxon>Eucoccidiorida</taxon>
        <taxon>Eimeriorina</taxon>
        <taxon>Eimeriidae</taxon>
        <taxon>Eimeria</taxon>
    </lineage>
</organism>
<dbReference type="GO" id="GO:0005737">
    <property type="term" value="C:cytoplasm"/>
    <property type="evidence" value="ECO:0007669"/>
    <property type="project" value="TreeGrafter"/>
</dbReference>
<dbReference type="Gene3D" id="3.40.850.10">
    <property type="entry name" value="Kinesin motor domain"/>
    <property type="match status" value="1"/>
</dbReference>
<dbReference type="Gene3D" id="1.20.58.530">
    <property type="match status" value="1"/>
</dbReference>
<dbReference type="RefSeq" id="XP_013337140.1">
    <property type="nucleotide sequence ID" value="XM_013481686.1"/>
</dbReference>
<dbReference type="AlphaFoldDB" id="U6MFQ5"/>
<dbReference type="VEuPathDB" id="ToxoDB:EMWEY_00030980"/>
<evidence type="ECO:0000313" key="8">
    <source>
        <dbReference type="EMBL" id="CDJ60490.1"/>
    </source>
</evidence>
<comment type="similarity">
    <text evidence="6">Belongs to the TRAFAC class myosin-kinesin ATPase superfamily. Myosin family.</text>
</comment>
<dbReference type="SUPFAM" id="SSF52540">
    <property type="entry name" value="P-loop containing nucleoside triphosphate hydrolases"/>
    <property type="match status" value="1"/>
</dbReference>
<dbReference type="InterPro" id="IPR036961">
    <property type="entry name" value="Kinesin_motor_dom_sf"/>
</dbReference>
<reference evidence="8" key="2">
    <citation type="submission" date="2013-10" db="EMBL/GenBank/DDBJ databases">
        <authorList>
            <person name="Aslett M."/>
        </authorList>
    </citation>
    <scope>NUCLEOTIDE SEQUENCE [LARGE SCALE GENOMIC DNA]</scope>
    <source>
        <strain evidence="8">Weybridge</strain>
    </source>
</reference>
<accession>U6MFQ5</accession>
<feature type="binding site" evidence="6">
    <location>
        <begin position="157"/>
        <end position="164"/>
    </location>
    <ligand>
        <name>ATP</name>
        <dbReference type="ChEBI" id="CHEBI:30616"/>
    </ligand>
</feature>
<evidence type="ECO:0000259" key="7">
    <source>
        <dbReference type="PROSITE" id="PS51456"/>
    </source>
</evidence>
<keyword evidence="2 6" id="KW-0067">ATP-binding</keyword>
<dbReference type="InterPro" id="IPR001609">
    <property type="entry name" value="Myosin_head_motor_dom-like"/>
</dbReference>
<keyword evidence="1 6" id="KW-0547">Nucleotide-binding</keyword>
<keyword evidence="9" id="KW-1185">Reference proteome</keyword>
<sequence>MAQQFWVPHPTEVWGVAVEVEGGESYRLLKAFDSATEEDDLTFSPNATERQLIKPILDLSGLQGVDNICGLSEVTEASVLQTVRQRYRDGLIYTNVGRILLSLNPFQFLPVYGEEIVAKYLLSDDPYSLQPHVYQIAADAFKSVSEEGTPQSALITGESGAGKTETTKLLLQFLAVAGGRKVRLGGRQDAVSGADGSDEDNSIERKLLEANPVLEAFANASTTRNPNSSRFGKWVEVIFSDKCVVMGARITSYLLEVPRVVGHATGERNFHVFYQLLEGLKDSLKGLQTDYQLSTEPASFSYLQPFDPRSRINDAEGLEELKHALLTLGFRAKQQNDLFSIVAALLHLGCICFVPDSGLLELFVTRPLKTGSEVIKAVLAPEKAAAARDGFAQLVYSCLFSWLIARVNESLQPPPQPCALETRMVGILDIAGFESFVRNGFEQLCINLSNEKLQNHFNQDIFLKELEDYEAEGLQGLNVSFQDNAQVLDAIEGKGGAPNAVVN</sequence>
<evidence type="ECO:0000256" key="2">
    <source>
        <dbReference type="ARBA" id="ARBA00022840"/>
    </source>
</evidence>
<evidence type="ECO:0000256" key="3">
    <source>
        <dbReference type="ARBA" id="ARBA00023123"/>
    </source>
</evidence>
<evidence type="ECO:0000256" key="6">
    <source>
        <dbReference type="PROSITE-ProRule" id="PRU00782"/>
    </source>
</evidence>
<dbReference type="Pfam" id="PF00063">
    <property type="entry name" value="Myosin_head"/>
    <property type="match status" value="2"/>
</dbReference>
<evidence type="ECO:0000256" key="1">
    <source>
        <dbReference type="ARBA" id="ARBA00022741"/>
    </source>
</evidence>
<keyword evidence="3 6" id="KW-0518">Myosin</keyword>
<dbReference type="Proteomes" id="UP000030763">
    <property type="component" value="Unassembled WGS sequence"/>
</dbReference>
<dbReference type="OrthoDB" id="6108017at2759"/>
<dbReference type="OMA" id="CLEFHCF"/>
<dbReference type="GO" id="GO:0051015">
    <property type="term" value="F:actin filament binding"/>
    <property type="evidence" value="ECO:0007669"/>
    <property type="project" value="TreeGrafter"/>
</dbReference>
<dbReference type="GO" id="GO:0016459">
    <property type="term" value="C:myosin complex"/>
    <property type="evidence" value="ECO:0007669"/>
    <property type="project" value="UniProtKB-KW"/>
</dbReference>
<dbReference type="CDD" id="cd00124">
    <property type="entry name" value="MYSc"/>
    <property type="match status" value="1"/>
</dbReference>
<keyword evidence="4 6" id="KW-0505">Motor protein</keyword>
<dbReference type="EMBL" id="HG721858">
    <property type="protein sequence ID" value="CDJ60490.1"/>
    <property type="molecule type" value="Genomic_DNA"/>
</dbReference>
<dbReference type="GO" id="GO:0016020">
    <property type="term" value="C:membrane"/>
    <property type="evidence" value="ECO:0007669"/>
    <property type="project" value="TreeGrafter"/>
</dbReference>
<gene>
    <name evidence="8" type="ORF">EMWEY_00030980</name>
</gene>
<dbReference type="GO" id="GO:0000146">
    <property type="term" value="F:microfilament motor activity"/>
    <property type="evidence" value="ECO:0007669"/>
    <property type="project" value="TreeGrafter"/>
</dbReference>
<evidence type="ECO:0000313" key="9">
    <source>
        <dbReference type="Proteomes" id="UP000030763"/>
    </source>
</evidence>
<evidence type="ECO:0000256" key="4">
    <source>
        <dbReference type="ARBA" id="ARBA00023175"/>
    </source>
</evidence>
<dbReference type="GO" id="GO:0005524">
    <property type="term" value="F:ATP binding"/>
    <property type="evidence" value="ECO:0007669"/>
    <property type="project" value="UniProtKB-UniRule"/>
</dbReference>
<name>U6MFQ5_EIMMA</name>
<dbReference type="Gene3D" id="1.20.120.720">
    <property type="entry name" value="Myosin VI head, motor domain, U50 subdomain"/>
    <property type="match status" value="2"/>
</dbReference>
<feature type="domain" description="Myosin motor" evidence="7">
    <location>
        <begin position="63"/>
        <end position="503"/>
    </location>
</feature>
<protein>
    <submittedName>
        <fullName evidence="8">Myosin G, putative</fullName>
    </submittedName>
</protein>
<comment type="caution">
    <text evidence="6">Lacks conserved residue(s) required for the propagation of feature annotation.</text>
</comment>
<keyword evidence="5 6" id="KW-0009">Actin-binding</keyword>
<dbReference type="PANTHER" id="PTHR13140">
    <property type="entry name" value="MYOSIN"/>
    <property type="match status" value="1"/>
</dbReference>
<dbReference type="GeneID" id="25337084"/>
<dbReference type="InterPro" id="IPR027417">
    <property type="entry name" value="P-loop_NTPase"/>
</dbReference>
<evidence type="ECO:0000256" key="5">
    <source>
        <dbReference type="ARBA" id="ARBA00023203"/>
    </source>
</evidence>